<dbReference type="AlphaFoldDB" id="A0AAU7JBA9"/>
<reference evidence="1" key="1">
    <citation type="submission" date="2024-05" db="EMBL/GenBank/DDBJ databases">
        <authorList>
            <person name="Kim S."/>
            <person name="Heo J."/>
            <person name="Choi H."/>
            <person name="Choi Y."/>
            <person name="Kwon S.-W."/>
            <person name="Kim Y."/>
        </authorList>
    </citation>
    <scope>NUCLEOTIDE SEQUENCE</scope>
    <source>
        <strain evidence="1">KACC 23698</strain>
    </source>
</reference>
<sequence length="44" mass="4826">MNMLAYAGKPESQLNGANNDLLASGIVERQGERRGTLYRISESD</sequence>
<dbReference type="EMBL" id="CP157484">
    <property type="protein sequence ID" value="XBO37568.1"/>
    <property type="molecule type" value="Genomic_DNA"/>
</dbReference>
<dbReference type="RefSeq" id="WP_406854391.1">
    <property type="nucleotide sequence ID" value="NZ_CP157484.1"/>
</dbReference>
<protein>
    <submittedName>
        <fullName evidence="1">Uncharacterized protein</fullName>
    </submittedName>
</protein>
<evidence type="ECO:0000313" key="1">
    <source>
        <dbReference type="EMBL" id="XBO37568.1"/>
    </source>
</evidence>
<organism evidence="1">
    <name type="scientific">Alsobacter sp. KACC 23698</name>
    <dbReference type="NCBI Taxonomy" id="3149229"/>
    <lineage>
        <taxon>Bacteria</taxon>
        <taxon>Pseudomonadati</taxon>
        <taxon>Pseudomonadota</taxon>
        <taxon>Alphaproteobacteria</taxon>
        <taxon>Hyphomicrobiales</taxon>
        <taxon>Alsobacteraceae</taxon>
        <taxon>Alsobacter</taxon>
    </lineage>
</organism>
<proteinExistence type="predicted"/>
<name>A0AAU7JBA9_9HYPH</name>
<gene>
    <name evidence="1" type="ORF">ABEG18_17805</name>
</gene>
<accession>A0AAU7JBA9</accession>